<dbReference type="GO" id="GO:1990234">
    <property type="term" value="C:transferase complex"/>
    <property type="evidence" value="ECO:0007669"/>
    <property type="project" value="TreeGrafter"/>
</dbReference>
<dbReference type="InterPro" id="IPR008949">
    <property type="entry name" value="Isoprenoid_synthase_dom_sf"/>
</dbReference>
<keyword evidence="6" id="KW-0414">Isoprene biosynthesis</keyword>
<dbReference type="EMBL" id="KN882035">
    <property type="protein sequence ID" value="KIY46319.1"/>
    <property type="molecule type" value="Genomic_DNA"/>
</dbReference>
<dbReference type="PANTHER" id="PTHR12001">
    <property type="entry name" value="GERANYLGERANYL PYROPHOSPHATE SYNTHASE"/>
    <property type="match status" value="1"/>
</dbReference>
<feature type="region of interest" description="Disordered" evidence="8">
    <location>
        <begin position="36"/>
        <end position="55"/>
    </location>
</feature>
<dbReference type="InterPro" id="IPR000092">
    <property type="entry name" value="Polyprenyl_synt"/>
</dbReference>
<keyword evidence="3 7" id="KW-0808">Transferase</keyword>
<dbReference type="AlphaFoldDB" id="A0A0D7A7I5"/>
<evidence type="ECO:0000256" key="8">
    <source>
        <dbReference type="SAM" id="MobiDB-lite"/>
    </source>
</evidence>
<dbReference type="PANTHER" id="PTHR12001:SF69">
    <property type="entry name" value="ALL TRANS-POLYPRENYL-DIPHOSPHATE SYNTHASE PDSS1"/>
    <property type="match status" value="1"/>
</dbReference>
<evidence type="ECO:0000256" key="3">
    <source>
        <dbReference type="ARBA" id="ARBA00022679"/>
    </source>
</evidence>
<evidence type="ECO:0000313" key="10">
    <source>
        <dbReference type="Proteomes" id="UP000054144"/>
    </source>
</evidence>
<dbReference type="Proteomes" id="UP000054144">
    <property type="component" value="Unassembled WGS sequence"/>
</dbReference>
<dbReference type="GO" id="GO:0006744">
    <property type="term" value="P:ubiquinone biosynthetic process"/>
    <property type="evidence" value="ECO:0007669"/>
    <property type="project" value="TreeGrafter"/>
</dbReference>
<sequence length="461" mass="51041">MSRWRRSCAQLVESRWPSFAHPTRCRHRCSVSALAPKPASQTAVDPPPLPRKDPYAPMASELAQIRSNLLSIMGSAHPSLQEIATNFFFGTASWQLRPLLVLLFAQATNGLSRDWDAKQWAAECEREDGRDEVNNRPLTLPGVVTDANPTMQDDRSSFEAPYPLHTPDPSRLQQPEIPLATIPHAVLRHSILPSQVRLAQIIEMIHIAFTLHEYIAPTPSMGSNMAKEGEQSTNSPFPGFGNRLFILGGDFLLGRASSALSRLGDAEVVELIASVISNMVEGEIFGTRSPVLDQTFPMPKNVVEWWHFYMKKTYLKSSSLMAQGARAAVVLGGGKSPDIWADAAYSYGRNLGAALQLLEEIKDFQSGVGVRVEAGKWHVSAPVLYACAARPEVREFVERQYSRDGDDAFCMEYVRETSGLEKSWLLAQQYAAKAKLAIRIVPDSDAKSALETLTDLEQHKL</sequence>
<name>A0A0D7A7I5_9AGAR</name>
<organism evidence="9 10">
    <name type="scientific">Fistulina hepatica ATCC 64428</name>
    <dbReference type="NCBI Taxonomy" id="1128425"/>
    <lineage>
        <taxon>Eukaryota</taxon>
        <taxon>Fungi</taxon>
        <taxon>Dikarya</taxon>
        <taxon>Basidiomycota</taxon>
        <taxon>Agaricomycotina</taxon>
        <taxon>Agaricomycetes</taxon>
        <taxon>Agaricomycetidae</taxon>
        <taxon>Agaricales</taxon>
        <taxon>Fistulinaceae</taxon>
        <taxon>Fistulina</taxon>
    </lineage>
</organism>
<keyword evidence="5" id="KW-0460">Magnesium</keyword>
<reference evidence="9 10" key="1">
    <citation type="journal article" date="2015" name="Fungal Genet. Biol.">
        <title>Evolution of novel wood decay mechanisms in Agaricales revealed by the genome sequences of Fistulina hepatica and Cylindrobasidium torrendii.</title>
        <authorList>
            <person name="Floudas D."/>
            <person name="Held B.W."/>
            <person name="Riley R."/>
            <person name="Nagy L.G."/>
            <person name="Koehler G."/>
            <person name="Ransdell A.S."/>
            <person name="Younus H."/>
            <person name="Chow J."/>
            <person name="Chiniquy J."/>
            <person name="Lipzen A."/>
            <person name="Tritt A."/>
            <person name="Sun H."/>
            <person name="Haridas S."/>
            <person name="LaButti K."/>
            <person name="Ohm R.A."/>
            <person name="Kues U."/>
            <person name="Blanchette R.A."/>
            <person name="Grigoriev I.V."/>
            <person name="Minto R.E."/>
            <person name="Hibbett D.S."/>
        </authorList>
    </citation>
    <scope>NUCLEOTIDE SEQUENCE [LARGE SCALE GENOMIC DNA]</scope>
    <source>
        <strain evidence="9 10">ATCC 64428</strain>
    </source>
</reference>
<evidence type="ECO:0000256" key="5">
    <source>
        <dbReference type="ARBA" id="ARBA00022842"/>
    </source>
</evidence>
<dbReference type="Gene3D" id="1.10.600.10">
    <property type="entry name" value="Farnesyl Diphosphate Synthase"/>
    <property type="match status" value="1"/>
</dbReference>
<evidence type="ECO:0000256" key="6">
    <source>
        <dbReference type="ARBA" id="ARBA00023229"/>
    </source>
</evidence>
<protein>
    <submittedName>
        <fullName evidence="9">Terpenoid synthase</fullName>
    </submittedName>
</protein>
<comment type="similarity">
    <text evidence="2 7">Belongs to the FPP/GGPP synthase family.</text>
</comment>
<comment type="cofactor">
    <cofactor evidence="1">
        <name>Mg(2+)</name>
        <dbReference type="ChEBI" id="CHEBI:18420"/>
    </cofactor>
</comment>
<accession>A0A0D7A7I5</accession>
<evidence type="ECO:0000256" key="2">
    <source>
        <dbReference type="ARBA" id="ARBA00006706"/>
    </source>
</evidence>
<dbReference type="Pfam" id="PF00348">
    <property type="entry name" value="polyprenyl_synt"/>
    <property type="match status" value="1"/>
</dbReference>
<keyword evidence="4" id="KW-0479">Metal-binding</keyword>
<evidence type="ECO:0000256" key="1">
    <source>
        <dbReference type="ARBA" id="ARBA00001946"/>
    </source>
</evidence>
<dbReference type="CDD" id="cd00867">
    <property type="entry name" value="Trans_IPPS"/>
    <property type="match status" value="1"/>
</dbReference>
<dbReference type="GO" id="GO:0008299">
    <property type="term" value="P:isoprenoid biosynthetic process"/>
    <property type="evidence" value="ECO:0007669"/>
    <property type="project" value="UniProtKB-KW"/>
</dbReference>
<dbReference type="GO" id="GO:0046872">
    <property type="term" value="F:metal ion binding"/>
    <property type="evidence" value="ECO:0007669"/>
    <property type="project" value="UniProtKB-KW"/>
</dbReference>
<keyword evidence="10" id="KW-1185">Reference proteome</keyword>
<evidence type="ECO:0000256" key="4">
    <source>
        <dbReference type="ARBA" id="ARBA00022723"/>
    </source>
</evidence>
<gene>
    <name evidence="9" type="ORF">FISHEDRAFT_47516</name>
</gene>
<evidence type="ECO:0000256" key="7">
    <source>
        <dbReference type="RuleBase" id="RU004466"/>
    </source>
</evidence>
<feature type="region of interest" description="Disordered" evidence="8">
    <location>
        <begin position="131"/>
        <end position="150"/>
    </location>
</feature>
<dbReference type="OrthoDB" id="9927103at2759"/>
<proteinExistence type="inferred from homology"/>
<dbReference type="GO" id="GO:0004659">
    <property type="term" value="F:prenyltransferase activity"/>
    <property type="evidence" value="ECO:0007669"/>
    <property type="project" value="InterPro"/>
</dbReference>
<evidence type="ECO:0000313" key="9">
    <source>
        <dbReference type="EMBL" id="KIY46319.1"/>
    </source>
</evidence>
<dbReference type="SUPFAM" id="SSF48576">
    <property type="entry name" value="Terpenoid synthases"/>
    <property type="match status" value="1"/>
</dbReference>